<name>A0A481W6C9_9CAUD</name>
<organism evidence="1 2">
    <name type="scientific">Fusobacterium phage Fnu1</name>
    <dbReference type="NCBI Taxonomy" id="2530024"/>
    <lineage>
        <taxon>Viruses</taxon>
        <taxon>Duplodnaviria</taxon>
        <taxon>Heunggongvirae</taxon>
        <taxon>Uroviricota</taxon>
        <taxon>Caudoviricetes</taxon>
        <taxon>Latrobevirus</taxon>
        <taxon>Latrobevirus FNU1</taxon>
    </lineage>
</organism>
<accession>A0A481W6C9</accession>
<dbReference type="RefSeq" id="YP_010082929.1">
    <property type="nucleotide sequence ID" value="NC_055035.1"/>
</dbReference>
<keyword evidence="2" id="KW-1185">Reference proteome</keyword>
<keyword evidence="1" id="KW-0378">Hydrolase</keyword>
<sequence length="493" mass="57652">MSVIDTKREIMQVLEARLLAGVLQNIDNFNMLEEKTNKNVIFTVEDYKKFYEVCKILYNKQKYTNIDEFALSTFLNTLSIDEKRKQECINIFYLIQQLNDSDLIDFEGVLEQYTIVSVPLRLYDKIARNGGLEEFIGKLTNFDNSEDLTTTIEGMISEICSVGTADSNFVETNLTQSINNDFIKNIRSGKRIDCVPFDLRYSYLNKWNKGIVRGVNGIASFSGVGKSSLLITIYILSLLENSKDKICLFCNEQVFETFIQMITFAYITNVLVFLNQNAKTISRAEYGENCLSKEDMDYFVNAMLHWKERYKDRITHIYFETMQPNILRREIKKKVRQGFRHFVYDTFKADEEEYKDIIELSKVADNLTKRFNITFTITLQLAGESYGTKYLTYKCLARAKAIKEILENLIMFRKLDKEELVNLIVMKHNEETGKEEEVSFRMDVPYYAVFCDKNRNGRDGYVLLYYIDLDTLYYEEIGVIQNMPKDTSRKKSS</sequence>
<proteinExistence type="predicted"/>
<dbReference type="Gene3D" id="3.40.50.300">
    <property type="entry name" value="P-loop containing nucleotide triphosphate hydrolases"/>
    <property type="match status" value="1"/>
</dbReference>
<dbReference type="GO" id="GO:0004386">
    <property type="term" value="F:helicase activity"/>
    <property type="evidence" value="ECO:0007669"/>
    <property type="project" value="UniProtKB-KW"/>
</dbReference>
<reference evidence="1 2" key="1">
    <citation type="submission" date="2019-02" db="EMBL/GenBank/DDBJ databases">
        <title>Genomic, morphological and functional characterisation of novel bacteriophage Fnu1 capable of disrupt Fusobacterium nucleatum biofilm.</title>
        <authorList>
            <person name="Kabwe M."/>
            <person name="Brown T.L."/>
            <person name="Dashper S."/>
            <person name="Speirs L."/>
            <person name="Ku H."/>
            <person name="Petrovski S."/>
            <person name="Chan H.T."/>
            <person name="Lock P."/>
            <person name="Tucci J."/>
        </authorList>
    </citation>
    <scope>NUCLEOTIDE SEQUENCE [LARGE SCALE GENOMIC DNA]</scope>
</reference>
<evidence type="ECO:0000313" key="1">
    <source>
        <dbReference type="EMBL" id="QBJ04063.1"/>
    </source>
</evidence>
<protein>
    <submittedName>
        <fullName evidence="1">DNA helicase</fullName>
    </submittedName>
</protein>
<dbReference type="GeneID" id="65071937"/>
<keyword evidence="1" id="KW-0547">Nucleotide-binding</keyword>
<keyword evidence="1" id="KW-0347">Helicase</keyword>
<evidence type="ECO:0000313" key="2">
    <source>
        <dbReference type="Proteomes" id="UP000292160"/>
    </source>
</evidence>
<dbReference type="KEGG" id="vg:65071937"/>
<keyword evidence="1" id="KW-0067">ATP-binding</keyword>
<dbReference type="EMBL" id="MK554696">
    <property type="protein sequence ID" value="QBJ04063.1"/>
    <property type="molecule type" value="Genomic_DNA"/>
</dbReference>
<dbReference type="InterPro" id="IPR027417">
    <property type="entry name" value="P-loop_NTPase"/>
</dbReference>
<dbReference type="Proteomes" id="UP000292160">
    <property type="component" value="Segment"/>
</dbReference>